<feature type="compositionally biased region" description="Low complexity" evidence="1">
    <location>
        <begin position="78"/>
        <end position="89"/>
    </location>
</feature>
<protein>
    <submittedName>
        <fullName evidence="2">Uncharacterized protein</fullName>
    </submittedName>
</protein>
<gene>
    <name evidence="2" type="ORF">B296_00023234</name>
</gene>
<evidence type="ECO:0000256" key="1">
    <source>
        <dbReference type="SAM" id="MobiDB-lite"/>
    </source>
</evidence>
<dbReference type="AlphaFoldDB" id="A0A426ZDG8"/>
<dbReference type="EMBL" id="AMZH03007157">
    <property type="protein sequence ID" value="RRT62021.1"/>
    <property type="molecule type" value="Genomic_DNA"/>
</dbReference>
<evidence type="ECO:0000313" key="2">
    <source>
        <dbReference type="EMBL" id="RRT62021.1"/>
    </source>
</evidence>
<organism evidence="2 3">
    <name type="scientific">Ensete ventricosum</name>
    <name type="common">Abyssinian banana</name>
    <name type="synonym">Musa ensete</name>
    <dbReference type="NCBI Taxonomy" id="4639"/>
    <lineage>
        <taxon>Eukaryota</taxon>
        <taxon>Viridiplantae</taxon>
        <taxon>Streptophyta</taxon>
        <taxon>Embryophyta</taxon>
        <taxon>Tracheophyta</taxon>
        <taxon>Spermatophyta</taxon>
        <taxon>Magnoliopsida</taxon>
        <taxon>Liliopsida</taxon>
        <taxon>Zingiberales</taxon>
        <taxon>Musaceae</taxon>
        <taxon>Ensete</taxon>
    </lineage>
</organism>
<evidence type="ECO:0000313" key="3">
    <source>
        <dbReference type="Proteomes" id="UP000287651"/>
    </source>
</evidence>
<sequence length="100" mass="10374">MGTMTRSLLVLKTLPSFAPLNCGPASRNAVSSPVLMVAGGRSNSQVDRILRFRCPTPGIPIRKRPTVQRDTVARSAIAASGPADAAASSVTGSGKRKIVT</sequence>
<proteinExistence type="predicted"/>
<feature type="region of interest" description="Disordered" evidence="1">
    <location>
        <begin position="78"/>
        <end position="100"/>
    </location>
</feature>
<comment type="caution">
    <text evidence="2">The sequence shown here is derived from an EMBL/GenBank/DDBJ whole genome shotgun (WGS) entry which is preliminary data.</text>
</comment>
<accession>A0A426ZDG8</accession>
<name>A0A426ZDG8_ENSVE</name>
<reference evidence="2 3" key="1">
    <citation type="journal article" date="2014" name="Agronomy (Basel)">
        <title>A Draft Genome Sequence for Ensete ventricosum, the Drought-Tolerant Tree Against Hunger.</title>
        <authorList>
            <person name="Harrison J."/>
            <person name="Moore K.A."/>
            <person name="Paszkiewicz K."/>
            <person name="Jones T."/>
            <person name="Grant M."/>
            <person name="Ambacheew D."/>
            <person name="Muzemil S."/>
            <person name="Studholme D.J."/>
        </authorList>
    </citation>
    <scope>NUCLEOTIDE SEQUENCE [LARGE SCALE GENOMIC DNA]</scope>
</reference>
<dbReference type="Proteomes" id="UP000287651">
    <property type="component" value="Unassembled WGS sequence"/>
</dbReference>